<feature type="compositionally biased region" description="Low complexity" evidence="1">
    <location>
        <begin position="185"/>
        <end position="199"/>
    </location>
</feature>
<evidence type="ECO:0000256" key="1">
    <source>
        <dbReference type="SAM" id="MobiDB-lite"/>
    </source>
</evidence>
<sequence>MNTSLSTQSLSSSASTMLSGTKWRNGLVRLSKKLKRPTSRHCSPLSGTAAAAATEKLIRRPHATIQTEDLTASQFAYMAGIKIKRGRNHQEEDNDALEPSMILGEFDETEEEDTEDDYSDDDESMMMMNDIVPVSLDHRQRRQLTTRMGTTKMQQGSISGMTSWSYSSSTTTTRCPPIWDVRFWQQQQQQNQQQQQQDQPGDSVQKENTTGGGSLLRSSNSHYSDLSATETISTMDTSIANSISSTSLSSATSSASFSTATKPRVFHKGRFQIVLGGDTEDHCNGEPLVRTTSSDSGNVVEWHRKRTLTQ</sequence>
<dbReference type="OMA" id="GRFKIVW"/>
<dbReference type="EMBL" id="LT554760">
    <property type="protein sequence ID" value="SAM07437.1"/>
    <property type="molecule type" value="Genomic_DNA"/>
</dbReference>
<feature type="compositionally biased region" description="Polar residues" evidence="1">
    <location>
        <begin position="200"/>
        <end position="209"/>
    </location>
</feature>
<name>A0A168RV72_ABSGL</name>
<feature type="compositionally biased region" description="Low complexity" evidence="1">
    <location>
        <begin position="157"/>
        <end position="169"/>
    </location>
</feature>
<dbReference type="OrthoDB" id="2284905at2759"/>
<dbReference type="Proteomes" id="UP000078561">
    <property type="component" value="Unassembled WGS sequence"/>
</dbReference>
<gene>
    <name evidence="2" type="primary">ABSGL_13080.1 scaffold 13659</name>
</gene>
<feature type="region of interest" description="Disordered" evidence="1">
    <location>
        <begin position="146"/>
        <end position="169"/>
    </location>
</feature>
<reference evidence="2" key="1">
    <citation type="submission" date="2016-04" db="EMBL/GenBank/DDBJ databases">
        <authorList>
            <person name="Evans L.H."/>
            <person name="Alamgir A."/>
            <person name="Owens N."/>
            <person name="Weber N.D."/>
            <person name="Virtaneva K."/>
            <person name="Barbian K."/>
            <person name="Babar A."/>
            <person name="Rosenke K."/>
        </authorList>
    </citation>
    <scope>NUCLEOTIDE SEQUENCE [LARGE SCALE GENOMIC DNA]</scope>
    <source>
        <strain evidence="2">CBS 101.48</strain>
    </source>
</reference>
<organism evidence="2">
    <name type="scientific">Absidia glauca</name>
    <name type="common">Pin mould</name>
    <dbReference type="NCBI Taxonomy" id="4829"/>
    <lineage>
        <taxon>Eukaryota</taxon>
        <taxon>Fungi</taxon>
        <taxon>Fungi incertae sedis</taxon>
        <taxon>Mucoromycota</taxon>
        <taxon>Mucoromycotina</taxon>
        <taxon>Mucoromycetes</taxon>
        <taxon>Mucorales</taxon>
        <taxon>Cunninghamellaceae</taxon>
        <taxon>Absidia</taxon>
    </lineage>
</organism>
<keyword evidence="3" id="KW-1185">Reference proteome</keyword>
<feature type="compositionally biased region" description="Polar residues" evidence="1">
    <location>
        <begin position="146"/>
        <end position="156"/>
    </location>
</feature>
<feature type="region of interest" description="Disordered" evidence="1">
    <location>
        <begin position="185"/>
        <end position="222"/>
    </location>
</feature>
<accession>A0A168RV72</accession>
<evidence type="ECO:0000313" key="2">
    <source>
        <dbReference type="EMBL" id="SAM07437.1"/>
    </source>
</evidence>
<dbReference type="InParanoid" id="A0A168RV72"/>
<protein>
    <submittedName>
        <fullName evidence="2">Uncharacterized protein</fullName>
    </submittedName>
</protein>
<proteinExistence type="predicted"/>
<dbReference type="AlphaFoldDB" id="A0A168RV72"/>
<evidence type="ECO:0000313" key="3">
    <source>
        <dbReference type="Proteomes" id="UP000078561"/>
    </source>
</evidence>